<dbReference type="Pfam" id="PF06823">
    <property type="entry name" value="DUF1236"/>
    <property type="match status" value="1"/>
</dbReference>
<dbReference type="HOGENOM" id="CLU_149985_0_0_5"/>
<dbReference type="EMBL" id="HG938353">
    <property type="protein sequence ID" value="CDN50496.1"/>
    <property type="molecule type" value="Genomic_DNA"/>
</dbReference>
<feature type="signal peptide" evidence="1">
    <location>
        <begin position="1"/>
        <end position="22"/>
    </location>
</feature>
<dbReference type="GeneID" id="24257599"/>
<keyword evidence="1" id="KW-0732">Signal</keyword>
<gene>
    <name evidence="2" type="ORF">RG540_CH43540</name>
</gene>
<dbReference type="eggNOG" id="COG4991">
    <property type="taxonomic scope" value="Bacteria"/>
</dbReference>
<organism evidence="2 3">
    <name type="scientific">Neorhizobium galegae bv. orientalis str. HAMBI 540</name>
    <dbReference type="NCBI Taxonomy" id="1028800"/>
    <lineage>
        <taxon>Bacteria</taxon>
        <taxon>Pseudomonadati</taxon>
        <taxon>Pseudomonadota</taxon>
        <taxon>Alphaproteobacteria</taxon>
        <taxon>Hyphomicrobiales</taxon>
        <taxon>Rhizobiaceae</taxon>
        <taxon>Rhizobium/Agrobacterium group</taxon>
        <taxon>Neorhizobium</taxon>
    </lineage>
</organism>
<name>A0A068SXG2_NEOGA</name>
<evidence type="ECO:0000313" key="3">
    <source>
        <dbReference type="Proteomes" id="UP000028181"/>
    </source>
</evidence>
<dbReference type="PATRIC" id="fig|1028800.3.peg.4411"/>
<dbReference type="RefSeq" id="WP_038592294.1">
    <property type="nucleotide sequence ID" value="NZ_HG938353.1"/>
</dbReference>
<dbReference type="KEGG" id="ngg:RG540_CH43540"/>
<evidence type="ECO:0000313" key="2">
    <source>
        <dbReference type="EMBL" id="CDN50496.1"/>
    </source>
</evidence>
<evidence type="ECO:0000256" key="1">
    <source>
        <dbReference type="SAM" id="SignalP"/>
    </source>
</evidence>
<dbReference type="InterPro" id="IPR009642">
    <property type="entry name" value="DUF1236"/>
</dbReference>
<feature type="chain" id="PRO_5001656421" description="DUF1236 domain-containing protein" evidence="1">
    <location>
        <begin position="23"/>
        <end position="132"/>
    </location>
</feature>
<sequence length="132" mass="13172">MKKIILASCAILAASFATQAGAQQGTVNGAAGGAVTGAIVGGPVGAAVGGVVGAVAGTAIDPPPREVVTYVQEQPAPTTSVVVEQPIAVGKPIPQSVVVTPVPSNPRYAYTVVNNQRVIVDPQTHTVVQVLR</sequence>
<dbReference type="AlphaFoldDB" id="A0A068SXG2"/>
<accession>A0A068SXG2</accession>
<proteinExistence type="predicted"/>
<keyword evidence="3" id="KW-1185">Reference proteome</keyword>
<protein>
    <recommendedName>
        <fullName evidence="4">DUF1236 domain-containing protein</fullName>
    </recommendedName>
</protein>
<dbReference type="OrthoDB" id="8020822at2"/>
<reference evidence="3" key="1">
    <citation type="journal article" date="2014" name="BMC Genomics">
        <title>Genome sequencing of two Neorhizobium galegae strains reveals a noeT gene responsible for the unusual acetylation of the nodulation factors.</title>
        <authorList>
            <person name="Osterman J."/>
            <person name="Marsh J."/>
            <person name="Laine P.K."/>
            <person name="Zeng Z."/>
            <person name="Alatalo E."/>
            <person name="Sullivan J.T."/>
            <person name="Young J.P."/>
            <person name="Thomas-Oates J."/>
            <person name="Paulin L."/>
            <person name="Lindstrom K."/>
        </authorList>
    </citation>
    <scope>NUCLEOTIDE SEQUENCE [LARGE SCALE GENOMIC DNA]</scope>
    <source>
        <strain evidence="3">HAMBI 540</strain>
    </source>
</reference>
<dbReference type="Proteomes" id="UP000028181">
    <property type="component" value="Chromosome I"/>
</dbReference>
<evidence type="ECO:0008006" key="4">
    <source>
        <dbReference type="Google" id="ProtNLM"/>
    </source>
</evidence>